<evidence type="ECO:0000313" key="3">
    <source>
        <dbReference type="Proteomes" id="UP000053372"/>
    </source>
</evidence>
<dbReference type="Proteomes" id="UP000053372">
    <property type="component" value="Unassembled WGS sequence"/>
</dbReference>
<dbReference type="EMBL" id="LMTZ01000085">
    <property type="protein sequence ID" value="KST67710.1"/>
    <property type="molecule type" value="Genomic_DNA"/>
</dbReference>
<comment type="caution">
    <text evidence="2">The sequence shown here is derived from an EMBL/GenBank/DDBJ whole genome shotgun (WGS) entry which is preliminary data.</text>
</comment>
<proteinExistence type="predicted"/>
<dbReference type="RefSeq" id="WP_027845660.1">
    <property type="nucleotide sequence ID" value="NZ_LMTZ01000085.1"/>
</dbReference>
<dbReference type="InterPro" id="IPR041705">
    <property type="entry name" value="PIN_Sll0205"/>
</dbReference>
<evidence type="ECO:0000313" key="2">
    <source>
        <dbReference type="EMBL" id="KST67710.1"/>
    </source>
</evidence>
<dbReference type="SUPFAM" id="SSF88723">
    <property type="entry name" value="PIN domain-like"/>
    <property type="match status" value="1"/>
</dbReference>
<dbReference type="PANTHER" id="PTHR36173:SF1">
    <property type="entry name" value="RIBONUCLEASE VAPC22"/>
    <property type="match status" value="1"/>
</dbReference>
<dbReference type="OrthoDB" id="9798990at2"/>
<dbReference type="Gene3D" id="3.40.50.1010">
    <property type="entry name" value="5'-nuclease"/>
    <property type="match status" value="1"/>
</dbReference>
<evidence type="ECO:0000259" key="1">
    <source>
        <dbReference type="Pfam" id="PF01850"/>
    </source>
</evidence>
<dbReference type="AlphaFoldDB" id="A0A0V7ZTB8"/>
<feature type="domain" description="PIN" evidence="1">
    <location>
        <begin position="3"/>
        <end position="124"/>
    </location>
</feature>
<dbReference type="InterPro" id="IPR052919">
    <property type="entry name" value="TA_system_RNase"/>
</dbReference>
<reference evidence="2 3" key="1">
    <citation type="journal article" date="2015" name="Genome Announc.">
        <title>Draft Genome of the Euendolithic (true boring) Cyanobacterium Mastigocoleus testarum strain BC008.</title>
        <authorList>
            <person name="Guida B.S."/>
            <person name="Garcia-Pichel F."/>
        </authorList>
    </citation>
    <scope>NUCLEOTIDE SEQUENCE [LARGE SCALE GENOMIC DNA]</scope>
    <source>
        <strain evidence="2 3">BC008</strain>
    </source>
</reference>
<name>A0A0V7ZTB8_9CYAN</name>
<sequence>MTIVLDTCALIWWSLDPDKLSQTAVNVCKQMEKEENGLVPSISIWEIAIKIKNKKLDLGVDLNDYVTSLKKSSVVSIVPVNEDMWLDSVKLEWEHRDQADRVVVALAKSNQAPIITADREIRNFYSDVIW</sequence>
<dbReference type="PANTHER" id="PTHR36173">
    <property type="entry name" value="RIBONUCLEASE VAPC16-RELATED"/>
    <property type="match status" value="1"/>
</dbReference>
<protein>
    <submittedName>
        <fullName evidence="2">Twitching motility protein PilT</fullName>
    </submittedName>
</protein>
<keyword evidence="3" id="KW-1185">Reference proteome</keyword>
<dbReference type="InterPro" id="IPR029060">
    <property type="entry name" value="PIN-like_dom_sf"/>
</dbReference>
<dbReference type="CDD" id="cd09872">
    <property type="entry name" value="PIN_Sll0205-like"/>
    <property type="match status" value="1"/>
</dbReference>
<organism evidence="2 3">
    <name type="scientific">Mastigocoleus testarum BC008</name>
    <dbReference type="NCBI Taxonomy" id="371196"/>
    <lineage>
        <taxon>Bacteria</taxon>
        <taxon>Bacillati</taxon>
        <taxon>Cyanobacteriota</taxon>
        <taxon>Cyanophyceae</taxon>
        <taxon>Nostocales</taxon>
        <taxon>Hapalosiphonaceae</taxon>
        <taxon>Mastigocoleus</taxon>
    </lineage>
</organism>
<gene>
    <name evidence="2" type="ORF">BC008_43940</name>
</gene>
<dbReference type="Pfam" id="PF01850">
    <property type="entry name" value="PIN"/>
    <property type="match status" value="1"/>
</dbReference>
<accession>A0A0V7ZTB8</accession>
<dbReference type="InterPro" id="IPR002716">
    <property type="entry name" value="PIN_dom"/>
</dbReference>